<comment type="caution">
    <text evidence="2">The sequence shown here is derived from an EMBL/GenBank/DDBJ whole genome shotgun (WGS) entry which is preliminary data.</text>
</comment>
<dbReference type="AlphaFoldDB" id="A0AAQ2EXL3"/>
<name>A0AAQ2EXL3_PSEO7</name>
<organism evidence="2 3">
    <name type="scientific">Pseudoalteromonas piscicida</name>
    <dbReference type="NCBI Taxonomy" id="43662"/>
    <lineage>
        <taxon>Bacteria</taxon>
        <taxon>Pseudomonadati</taxon>
        <taxon>Pseudomonadota</taxon>
        <taxon>Gammaproteobacteria</taxon>
        <taxon>Alteromonadales</taxon>
        <taxon>Pseudoalteromonadaceae</taxon>
        <taxon>Pseudoalteromonas</taxon>
    </lineage>
</organism>
<protein>
    <submittedName>
        <fullName evidence="2">Uncharacterized protein</fullName>
    </submittedName>
</protein>
<dbReference type="Proteomes" id="UP000305423">
    <property type="component" value="Unassembled WGS sequence"/>
</dbReference>
<proteinExistence type="predicted"/>
<feature type="transmembrane region" description="Helical" evidence="1">
    <location>
        <begin position="12"/>
        <end position="31"/>
    </location>
</feature>
<evidence type="ECO:0000256" key="1">
    <source>
        <dbReference type="SAM" id="Phobius"/>
    </source>
</evidence>
<keyword evidence="1" id="KW-1133">Transmembrane helix</keyword>
<accession>A0AAQ2EXL3</accession>
<dbReference type="RefSeq" id="WP_017217141.1">
    <property type="nucleotide sequence ID" value="NZ_JAXGFZ010000012.1"/>
</dbReference>
<gene>
    <name evidence="2" type="ORF">CWB74_04160</name>
</gene>
<reference evidence="3" key="2">
    <citation type="submission" date="2019-06" db="EMBL/GenBank/DDBJ databases">
        <title>Co-occurence of chitin degradation, pigmentation and bioactivity in marine Pseudoalteromonas.</title>
        <authorList>
            <person name="Sonnenschein E.C."/>
            <person name="Bech P.K."/>
        </authorList>
    </citation>
    <scope>NUCLEOTIDE SEQUENCE [LARGE SCALE GENOMIC DNA]</scope>
    <source>
        <strain evidence="3">S1607</strain>
    </source>
</reference>
<evidence type="ECO:0000313" key="2">
    <source>
        <dbReference type="EMBL" id="TMN80080.1"/>
    </source>
</evidence>
<dbReference type="EMBL" id="PNEL01000012">
    <property type="protein sequence ID" value="TMN80080.1"/>
    <property type="molecule type" value="Genomic_DNA"/>
</dbReference>
<evidence type="ECO:0000313" key="3">
    <source>
        <dbReference type="Proteomes" id="UP000305423"/>
    </source>
</evidence>
<keyword evidence="1" id="KW-0812">Transmembrane</keyword>
<reference evidence="2 3" key="1">
    <citation type="submission" date="2017-12" db="EMBL/GenBank/DDBJ databases">
        <authorList>
            <person name="Paulsen S."/>
            <person name="Gram L.K."/>
        </authorList>
    </citation>
    <scope>NUCLEOTIDE SEQUENCE [LARGE SCALE GENOMIC DNA]</scope>
    <source>
        <strain evidence="2 3">S1607</strain>
    </source>
</reference>
<keyword evidence="1" id="KW-0472">Membrane</keyword>
<sequence length="191" mass="21529">MVLANMSAKVGGIYPKIVMLAMSLTIIFCVIDFSDKAFWASSEVSPNEVDISALARVQWGISNQTISKYKESFDGYRYEEVESSEPVEKQFTKEDEYTQSGSLTEVFVDNNVLKLKAVISKGESFQVIIEVENKQTGELSISQVTNNSDLFSFKVRVINSLSIELTRTIENREQKIQLTMFQLPTASQEVQ</sequence>